<dbReference type="Proteomes" id="UP000199531">
    <property type="component" value="Unassembled WGS sequence"/>
</dbReference>
<organism evidence="1 2">
    <name type="scientific">Brachymonas denitrificans DSM 15123</name>
    <dbReference type="NCBI Taxonomy" id="1121117"/>
    <lineage>
        <taxon>Bacteria</taxon>
        <taxon>Pseudomonadati</taxon>
        <taxon>Pseudomonadota</taxon>
        <taxon>Betaproteobacteria</taxon>
        <taxon>Burkholderiales</taxon>
        <taxon>Comamonadaceae</taxon>
        <taxon>Brachymonas</taxon>
    </lineage>
</organism>
<dbReference type="PANTHER" id="PTHR42782:SF4">
    <property type="entry name" value="DUF455 DOMAIN-CONTAINING PROTEIN"/>
    <property type="match status" value="1"/>
</dbReference>
<sequence length="274" mass="30329">MSVRQAARAALSLTDPAAKVQAVFALSAQLREGTLSIDPAASPEQIAQAAPGAIPGRPALPQLVHPREVAQRSAHTVEGRAALLHAVVHIEFNAINLALDAVWRFASMPEQFYRDWLRVAQEEAEHFTMLHEHLLHMGWKYGDFVAHDGLWAMCEKTADDIVARMALVPRTLEARGLDATPLIQKRLRAMAAEDAQTTATLLDTILRDEIGHVAIGNHWYRWLCERDGLDAVPHYGLLVERYAAPRLKPPFNEAARKQAGFTQAELDYLLGMGV</sequence>
<dbReference type="CDD" id="cd00657">
    <property type="entry name" value="Ferritin_like"/>
    <property type="match status" value="1"/>
</dbReference>
<protein>
    <submittedName>
        <fullName evidence="1">Uncharacterized conserved protein, contains ferritin-like DUF455 domain</fullName>
    </submittedName>
</protein>
<reference evidence="1 2" key="1">
    <citation type="submission" date="2016-10" db="EMBL/GenBank/DDBJ databases">
        <authorList>
            <person name="de Groot N.N."/>
        </authorList>
    </citation>
    <scope>NUCLEOTIDE SEQUENCE [LARGE SCALE GENOMIC DNA]</scope>
    <source>
        <strain evidence="1 2">DSM 15123</strain>
    </source>
</reference>
<dbReference type="EMBL" id="FOCW01000001">
    <property type="protein sequence ID" value="SEN10861.1"/>
    <property type="molecule type" value="Genomic_DNA"/>
</dbReference>
<dbReference type="PIRSF" id="PIRSF012318">
    <property type="entry name" value="UCP012318"/>
    <property type="match status" value="1"/>
</dbReference>
<dbReference type="STRING" id="1121117.SAMN02745977_00456"/>
<dbReference type="SUPFAM" id="SSF47240">
    <property type="entry name" value="Ferritin-like"/>
    <property type="match status" value="1"/>
</dbReference>
<dbReference type="InterPro" id="IPR011197">
    <property type="entry name" value="UCP012318"/>
</dbReference>
<evidence type="ECO:0000313" key="2">
    <source>
        <dbReference type="Proteomes" id="UP000199531"/>
    </source>
</evidence>
<evidence type="ECO:0000313" key="1">
    <source>
        <dbReference type="EMBL" id="SEN10861.1"/>
    </source>
</evidence>
<dbReference type="OrthoDB" id="9778629at2"/>
<accession>A0A1H8DU70</accession>
<name>A0A1H8DU70_9BURK</name>
<dbReference type="Pfam" id="PF04305">
    <property type="entry name" value="DUF455"/>
    <property type="match status" value="1"/>
</dbReference>
<keyword evidence="2" id="KW-1185">Reference proteome</keyword>
<proteinExistence type="predicted"/>
<dbReference type="InterPro" id="IPR007402">
    <property type="entry name" value="DUF455"/>
</dbReference>
<dbReference type="AlphaFoldDB" id="A0A1H8DU70"/>
<dbReference type="RefSeq" id="WP_091813319.1">
    <property type="nucleotide sequence ID" value="NZ_FOCW01000001.1"/>
</dbReference>
<dbReference type="PANTHER" id="PTHR42782">
    <property type="entry name" value="SI:CH73-314G15.3"/>
    <property type="match status" value="1"/>
</dbReference>
<gene>
    <name evidence="1" type="ORF">SAMN02745977_00456</name>
</gene>
<dbReference type="InterPro" id="IPR009078">
    <property type="entry name" value="Ferritin-like_SF"/>
</dbReference>